<name>A0A3M8P4U3_9BACL</name>
<evidence type="ECO:0000256" key="4">
    <source>
        <dbReference type="PIRSR" id="PIRSR610708-1"/>
    </source>
</evidence>
<dbReference type="EMBL" id="RIAX01000010">
    <property type="protein sequence ID" value="RNF38686.1"/>
    <property type="molecule type" value="Genomic_DNA"/>
</dbReference>
<dbReference type="Pfam" id="PF06941">
    <property type="entry name" value="NT5C"/>
    <property type="match status" value="1"/>
</dbReference>
<keyword evidence="2 3" id="KW-0378">Hydrolase</keyword>
<evidence type="ECO:0000256" key="1">
    <source>
        <dbReference type="ARBA" id="ARBA00009589"/>
    </source>
</evidence>
<keyword evidence="6" id="KW-1185">Reference proteome</keyword>
<dbReference type="EC" id="3.1.3.-" evidence="3"/>
<dbReference type="InterPro" id="IPR036412">
    <property type="entry name" value="HAD-like_sf"/>
</dbReference>
<comment type="similarity">
    <text evidence="1 3">Belongs to the 5'(3')-deoxyribonucleotidase family.</text>
</comment>
<evidence type="ECO:0000256" key="3">
    <source>
        <dbReference type="PIRNR" id="PIRNR021362"/>
    </source>
</evidence>
<dbReference type="AlphaFoldDB" id="A0A3M8P4U3"/>
<evidence type="ECO:0000256" key="2">
    <source>
        <dbReference type="ARBA" id="ARBA00022801"/>
    </source>
</evidence>
<organism evidence="5 6">
    <name type="scientific">Planococcus salinus</name>
    <dbReference type="NCBI Taxonomy" id="1848460"/>
    <lineage>
        <taxon>Bacteria</taxon>
        <taxon>Bacillati</taxon>
        <taxon>Bacillota</taxon>
        <taxon>Bacilli</taxon>
        <taxon>Bacillales</taxon>
        <taxon>Caryophanaceae</taxon>
        <taxon>Planococcus</taxon>
    </lineage>
</organism>
<dbReference type="GO" id="GO:0009264">
    <property type="term" value="P:deoxyribonucleotide catabolic process"/>
    <property type="evidence" value="ECO:0007669"/>
    <property type="project" value="InterPro"/>
</dbReference>
<feature type="active site" description="Nucleophile" evidence="4">
    <location>
        <position position="6"/>
    </location>
</feature>
<reference evidence="5 6" key="1">
    <citation type="journal article" date="2018" name="Int. J. Syst. Evol. Microbiol.">
        <title>Planococcus salinus sp. nov., a moderately halophilic bacterium isolated from a saline-alkali soil.</title>
        <authorList>
            <person name="Gan L."/>
        </authorList>
    </citation>
    <scope>NUCLEOTIDE SEQUENCE [LARGE SCALE GENOMIC DNA]</scope>
    <source>
        <strain evidence="5 6">LCB217</strain>
    </source>
</reference>
<gene>
    <name evidence="5" type="ORF">EEX84_12670</name>
</gene>
<dbReference type="OrthoDB" id="573782at2"/>
<dbReference type="InterPro" id="IPR009206">
    <property type="entry name" value="Nucleotidase_putative"/>
</dbReference>
<evidence type="ECO:0000313" key="5">
    <source>
        <dbReference type="EMBL" id="RNF38686.1"/>
    </source>
</evidence>
<dbReference type="PIRSF" id="PIRSF021362">
    <property type="entry name" value="UCP021362_HAD"/>
    <property type="match status" value="1"/>
</dbReference>
<dbReference type="Gene3D" id="3.40.50.1000">
    <property type="entry name" value="HAD superfamily/HAD-like"/>
    <property type="match status" value="1"/>
</dbReference>
<dbReference type="Proteomes" id="UP000275473">
    <property type="component" value="Unassembled WGS sequence"/>
</dbReference>
<dbReference type="GO" id="GO:0008253">
    <property type="term" value="F:5'-nucleotidase activity"/>
    <property type="evidence" value="ECO:0007669"/>
    <property type="project" value="InterPro"/>
</dbReference>
<feature type="active site" description="Proton donor" evidence="4">
    <location>
        <position position="8"/>
    </location>
</feature>
<dbReference type="RefSeq" id="WP_123166025.1">
    <property type="nucleotide sequence ID" value="NZ_RIAX01000010.1"/>
</dbReference>
<dbReference type="InterPro" id="IPR023214">
    <property type="entry name" value="HAD_sf"/>
</dbReference>
<dbReference type="InterPro" id="IPR010708">
    <property type="entry name" value="5'(3')-deoxyribonucleotidase"/>
</dbReference>
<proteinExistence type="inferred from homology"/>
<evidence type="ECO:0000313" key="6">
    <source>
        <dbReference type="Proteomes" id="UP000275473"/>
    </source>
</evidence>
<dbReference type="PANTHER" id="PTHR35134:SF2">
    <property type="entry name" value="NUCLEOTIDASE YQFW-RELATED"/>
    <property type="match status" value="1"/>
</dbReference>
<accession>A0A3M8P4U3</accession>
<dbReference type="PANTHER" id="PTHR35134">
    <property type="entry name" value="NUCLEOTIDASE YQFW-RELATED"/>
    <property type="match status" value="1"/>
</dbReference>
<dbReference type="InterPro" id="IPR052419">
    <property type="entry name" value="5_3-deoxyribonucleotidase-like"/>
</dbReference>
<protein>
    <recommendedName>
        <fullName evidence="3">Nucleotidase</fullName>
        <ecNumber evidence="3">3.1.3.-</ecNumber>
    </recommendedName>
</protein>
<comment type="caution">
    <text evidence="5">The sequence shown here is derived from an EMBL/GenBank/DDBJ whole genome shotgun (WGS) entry which is preliminary data.</text>
</comment>
<sequence>MKFGFDIDDTLIDLREYAFGVYQEKLGREVDKEAFHELQRVEIHEIFGMSDEEGAEMWNSLVDELYYADCPPSPGAVELLQTLDQQGHEIYYITSRTAEHGENTKEWLKKQGFPVRDDRFYCGMKDAEKVQIIEDLQLDYYFDDKPAVLETLNHEALKVLVRDQSYNRHLDLPRIKQWADLHELIENEMK</sequence>
<dbReference type="SUPFAM" id="SSF56784">
    <property type="entry name" value="HAD-like"/>
    <property type="match status" value="1"/>
</dbReference>